<proteinExistence type="predicted"/>
<keyword evidence="2" id="KW-1185">Reference proteome</keyword>
<evidence type="ECO:0000313" key="1">
    <source>
        <dbReference type="EMBL" id="KAJ6404828.1"/>
    </source>
</evidence>
<gene>
    <name evidence="1" type="ORF">OIU84_012909</name>
</gene>
<evidence type="ECO:0000313" key="2">
    <source>
        <dbReference type="Proteomes" id="UP001162972"/>
    </source>
</evidence>
<dbReference type="EMBL" id="JAPFFJ010000017">
    <property type="protein sequence ID" value="KAJ6404828.1"/>
    <property type="molecule type" value="Genomic_DNA"/>
</dbReference>
<accession>A0AAD6JGS7</accession>
<reference evidence="1 2" key="1">
    <citation type="journal article" date="2023" name="Int. J. Mol. Sci.">
        <title>De Novo Assembly and Annotation of 11 Diverse Shrub Willow (Salix) Genomes Reveals Novel Gene Organization in Sex-Linked Regions.</title>
        <authorList>
            <person name="Hyden B."/>
            <person name="Feng K."/>
            <person name="Yates T.B."/>
            <person name="Jawdy S."/>
            <person name="Cereghino C."/>
            <person name="Smart L.B."/>
            <person name="Muchero W."/>
        </authorList>
    </citation>
    <scope>NUCLEOTIDE SEQUENCE [LARGE SCALE GENOMIC DNA]</scope>
    <source>
        <tissue evidence="1">Shoot tip</tissue>
    </source>
</reference>
<sequence length="28" mass="3451">MNQSILILYYIGFYEMTYRPTHIGILYH</sequence>
<dbReference type="AlphaFoldDB" id="A0AAD6JGS7"/>
<organism evidence="1 2">
    <name type="scientific">Salix udensis</name>
    <dbReference type="NCBI Taxonomy" id="889485"/>
    <lineage>
        <taxon>Eukaryota</taxon>
        <taxon>Viridiplantae</taxon>
        <taxon>Streptophyta</taxon>
        <taxon>Embryophyta</taxon>
        <taxon>Tracheophyta</taxon>
        <taxon>Spermatophyta</taxon>
        <taxon>Magnoliopsida</taxon>
        <taxon>eudicotyledons</taxon>
        <taxon>Gunneridae</taxon>
        <taxon>Pentapetalae</taxon>
        <taxon>rosids</taxon>
        <taxon>fabids</taxon>
        <taxon>Malpighiales</taxon>
        <taxon>Salicaceae</taxon>
        <taxon>Saliceae</taxon>
        <taxon>Salix</taxon>
    </lineage>
</organism>
<comment type="caution">
    <text evidence="1">The sequence shown here is derived from an EMBL/GenBank/DDBJ whole genome shotgun (WGS) entry which is preliminary data.</text>
</comment>
<dbReference type="Proteomes" id="UP001162972">
    <property type="component" value="Chromosome 2"/>
</dbReference>
<name>A0AAD6JGS7_9ROSI</name>
<protein>
    <submittedName>
        <fullName evidence="1">Uncharacterized protein</fullName>
    </submittedName>
</protein>